<feature type="compositionally biased region" description="Basic residues" evidence="1">
    <location>
        <begin position="65"/>
        <end position="78"/>
    </location>
</feature>
<feature type="compositionally biased region" description="Polar residues" evidence="1">
    <location>
        <begin position="55"/>
        <end position="64"/>
    </location>
</feature>
<dbReference type="GO" id="GO:0072344">
    <property type="term" value="P:rescue of stalled ribosome"/>
    <property type="evidence" value="ECO:0007669"/>
    <property type="project" value="TreeGrafter"/>
</dbReference>
<proteinExistence type="predicted"/>
<evidence type="ECO:0000313" key="3">
    <source>
        <dbReference type="Proteomes" id="UP000095023"/>
    </source>
</evidence>
<dbReference type="GO" id="GO:1990116">
    <property type="term" value="P:ribosome-associated ubiquitin-dependent protein catabolic process"/>
    <property type="evidence" value="ECO:0007669"/>
    <property type="project" value="TreeGrafter"/>
</dbReference>
<reference evidence="3" key="1">
    <citation type="submission" date="2016-02" db="EMBL/GenBank/DDBJ databases">
        <title>Comparative genomics of biotechnologically important yeasts.</title>
        <authorList>
            <consortium name="DOE Joint Genome Institute"/>
            <person name="Riley R."/>
            <person name="Haridas S."/>
            <person name="Wolfe K.H."/>
            <person name="Lopes M.R."/>
            <person name="Hittinger C.T."/>
            <person name="Goker M."/>
            <person name="Salamov A."/>
            <person name="Wisecaver J."/>
            <person name="Long T.M."/>
            <person name="Aerts A.L."/>
            <person name="Barry K."/>
            <person name="Choi C."/>
            <person name="Clum A."/>
            <person name="Coughlan A.Y."/>
            <person name="Deshpande S."/>
            <person name="Douglass A.P."/>
            <person name="Hanson S.J."/>
            <person name="Klenk H.-P."/>
            <person name="Labutti K."/>
            <person name="Lapidus A."/>
            <person name="Lindquist E."/>
            <person name="Lipzen A."/>
            <person name="Meier-Kolthoff J.P."/>
            <person name="Ohm R.A."/>
            <person name="Otillar R.P."/>
            <person name="Pangilinan J."/>
            <person name="Peng Y."/>
            <person name="Rokas A."/>
            <person name="Rosa C.A."/>
            <person name="Scheuner C."/>
            <person name="Sibirny A.A."/>
            <person name="Slot J.C."/>
            <person name="Stielow J.B."/>
            <person name="Sun H."/>
            <person name="Kurtzman C.P."/>
            <person name="Blackwell M."/>
            <person name="Jeffries T.W."/>
            <person name="Grigoriev I.V."/>
        </authorList>
    </citation>
    <scope>NUCLEOTIDE SEQUENCE [LARGE SCALE GENOMIC DNA]</scope>
    <source>
        <strain evidence="3">NRRL Y-17796</strain>
    </source>
</reference>
<evidence type="ECO:0008006" key="4">
    <source>
        <dbReference type="Google" id="ProtNLM"/>
    </source>
</evidence>
<dbReference type="GO" id="GO:1990112">
    <property type="term" value="C:RQC complex"/>
    <property type="evidence" value="ECO:0007669"/>
    <property type="project" value="TreeGrafter"/>
</dbReference>
<accession>A0A1E4TE92</accession>
<dbReference type="PANTHER" id="PTHR22684:SF0">
    <property type="entry name" value="RIBOSOME QUALITY CONTROL COMPLEX SUBUNIT TCF25"/>
    <property type="match status" value="1"/>
</dbReference>
<dbReference type="InterPro" id="IPR006994">
    <property type="entry name" value="TCF25/Rqc1"/>
</dbReference>
<dbReference type="Proteomes" id="UP000095023">
    <property type="component" value="Unassembled WGS sequence"/>
</dbReference>
<evidence type="ECO:0000256" key="1">
    <source>
        <dbReference type="SAM" id="MobiDB-lite"/>
    </source>
</evidence>
<name>A0A1E4TE92_9ASCO</name>
<organism evidence="2 3">
    <name type="scientific">Tortispora caseinolytica NRRL Y-17796</name>
    <dbReference type="NCBI Taxonomy" id="767744"/>
    <lineage>
        <taxon>Eukaryota</taxon>
        <taxon>Fungi</taxon>
        <taxon>Dikarya</taxon>
        <taxon>Ascomycota</taxon>
        <taxon>Saccharomycotina</taxon>
        <taxon>Trigonopsidomycetes</taxon>
        <taxon>Trigonopsidales</taxon>
        <taxon>Trigonopsidaceae</taxon>
        <taxon>Tortispora</taxon>
    </lineage>
</organism>
<feature type="compositionally biased region" description="Acidic residues" evidence="1">
    <location>
        <begin position="42"/>
        <end position="52"/>
    </location>
</feature>
<keyword evidence="3" id="KW-1185">Reference proteome</keyword>
<dbReference type="AlphaFoldDB" id="A0A1E4TE92"/>
<dbReference type="PANTHER" id="PTHR22684">
    <property type="entry name" value="NULP1-RELATED"/>
    <property type="match status" value="1"/>
</dbReference>
<feature type="region of interest" description="Disordered" evidence="1">
    <location>
        <begin position="1"/>
        <end position="88"/>
    </location>
</feature>
<gene>
    <name evidence="2" type="ORF">CANCADRAFT_31080</name>
</gene>
<protein>
    <recommendedName>
        <fullName evidence="4">Ribosome quality control complex subunit 1</fullName>
    </recommendedName>
</protein>
<dbReference type="OrthoDB" id="205993at2759"/>
<sequence length="499" mass="55975">MSSRALRRLNKDNVSSSSVDTADEPEFQPQPKSSFACLANADDLDGPDDPEASETVKNAATATNHSKKRNRKKKKKLKGKEEKNDSDDEALEEALKALQVTGDANPSIGINVKYLDPDYEMLQMFGPEIMKQEAKEKREELFKATKRLPPSVKHLISSWGGPDGKSVPGLRNRKLYFSKVQPEWPVQQHRNMSMLSVSGTSNSYRFVHDQDYQESQHAFFSMSELGDTELLVNALQKYPYNVSLLSHLSDMANMSHDSSTARRLIDQAMFVFDRAFHPRFVLGSSKLPIEYYENRLFYVSLIRRIKSLQQQNAWRSALEHAKLLYSLDDQDPYNAEILIAILSLKSNQFDFLISFNLPDSPSAALLLSVALAHVHRSNTKEAKKLLEMAMLQPSYAIEISNALGFAVGDSGDPIAKLYATEIVPLWAQDSTHKNLLLSALSSSPLEMNLDLSELKPNAIRLLVLYTGKPPVSTAIWADDPIAPHSVDCPYPEIKAREHP</sequence>
<dbReference type="Pfam" id="PF04910">
    <property type="entry name" value="Tcf25"/>
    <property type="match status" value="1"/>
</dbReference>
<dbReference type="EMBL" id="KV453842">
    <property type="protein sequence ID" value="ODV89978.1"/>
    <property type="molecule type" value="Genomic_DNA"/>
</dbReference>
<evidence type="ECO:0000313" key="2">
    <source>
        <dbReference type="EMBL" id="ODV89978.1"/>
    </source>
</evidence>